<dbReference type="KEGG" id="aten:116288541"/>
<feature type="region of interest" description="Disordered" evidence="1">
    <location>
        <begin position="124"/>
        <end position="143"/>
    </location>
</feature>
<dbReference type="InterPro" id="IPR002083">
    <property type="entry name" value="MATH/TRAF_dom"/>
</dbReference>
<dbReference type="Gene3D" id="2.60.210.10">
    <property type="entry name" value="Apoptosis, Tumor Necrosis Factor Receptor Associated Protein 2, Chain A"/>
    <property type="match status" value="1"/>
</dbReference>
<dbReference type="OrthoDB" id="5987964at2759"/>
<dbReference type="RefSeq" id="XP_031551206.1">
    <property type="nucleotide sequence ID" value="XM_031695346.1"/>
</dbReference>
<dbReference type="AlphaFoldDB" id="A0A6P8H6U6"/>
<dbReference type="PANTHER" id="PTHR10131">
    <property type="entry name" value="TNF RECEPTOR ASSOCIATED FACTOR"/>
    <property type="match status" value="1"/>
</dbReference>
<evidence type="ECO:0000313" key="3">
    <source>
        <dbReference type="Proteomes" id="UP000515163"/>
    </source>
</evidence>
<dbReference type="PROSITE" id="PS50144">
    <property type="entry name" value="MATH"/>
    <property type="match status" value="1"/>
</dbReference>
<gene>
    <name evidence="4" type="primary">LOC116288541</name>
</gene>
<dbReference type="InterPro" id="IPR049342">
    <property type="entry name" value="TRAF1-6_MATH_dom"/>
</dbReference>
<dbReference type="Proteomes" id="UP000515163">
    <property type="component" value="Unplaced"/>
</dbReference>
<evidence type="ECO:0000313" key="4">
    <source>
        <dbReference type="RefSeq" id="XP_031551206.1"/>
    </source>
</evidence>
<name>A0A6P8H6U6_ACTTE</name>
<organism evidence="3 4">
    <name type="scientific">Actinia tenebrosa</name>
    <name type="common">Australian red waratah sea anemone</name>
    <dbReference type="NCBI Taxonomy" id="6105"/>
    <lineage>
        <taxon>Eukaryota</taxon>
        <taxon>Metazoa</taxon>
        <taxon>Cnidaria</taxon>
        <taxon>Anthozoa</taxon>
        <taxon>Hexacorallia</taxon>
        <taxon>Actiniaria</taxon>
        <taxon>Actiniidae</taxon>
        <taxon>Actinia</taxon>
    </lineage>
</organism>
<dbReference type="GeneID" id="116288541"/>
<dbReference type="Pfam" id="PF21355">
    <property type="entry name" value="TRAF-mep_MATH"/>
    <property type="match status" value="1"/>
</dbReference>
<dbReference type="InParanoid" id="A0A6P8H6U6"/>
<dbReference type="GO" id="GO:0031625">
    <property type="term" value="F:ubiquitin protein ligase binding"/>
    <property type="evidence" value="ECO:0007669"/>
    <property type="project" value="TreeGrafter"/>
</dbReference>
<evidence type="ECO:0000256" key="1">
    <source>
        <dbReference type="SAM" id="MobiDB-lite"/>
    </source>
</evidence>
<reference evidence="4" key="1">
    <citation type="submission" date="2025-08" db="UniProtKB">
        <authorList>
            <consortium name="RefSeq"/>
        </authorList>
    </citation>
    <scope>IDENTIFICATION</scope>
    <source>
        <tissue evidence="4">Tentacle</tissue>
    </source>
</reference>
<protein>
    <submittedName>
        <fullName evidence="4">TNF receptor-associated factor 4-like</fullName>
    </submittedName>
</protein>
<dbReference type="GO" id="GO:0043122">
    <property type="term" value="P:regulation of canonical NF-kappaB signal transduction"/>
    <property type="evidence" value="ECO:0007669"/>
    <property type="project" value="TreeGrafter"/>
</dbReference>
<sequence length="183" mass="21421">MEEHVEKKIKEHLALTQVITLTSKFIWKINNFTDDLEKAKQPGQEQKRMYSDPFYTDKYGYKMRVQLYPNGNTDEATGHVSIFIQLLRGEYDAVLPWPFARKITVTLLDQKKDLQERKNDENTIPYKDMLNNPGSFNRPTTDSNTGLGFPNFISHEKLMTENYIVDDTIFVQVEVREEYTGTE</sequence>
<dbReference type="SUPFAM" id="SSF49599">
    <property type="entry name" value="TRAF domain-like"/>
    <property type="match status" value="1"/>
</dbReference>
<accession>A0A6P8H6U6</accession>
<evidence type="ECO:0000259" key="2">
    <source>
        <dbReference type="PROSITE" id="PS50144"/>
    </source>
</evidence>
<feature type="domain" description="MATH" evidence="2">
    <location>
        <begin position="22"/>
        <end position="175"/>
    </location>
</feature>
<feature type="compositionally biased region" description="Polar residues" evidence="1">
    <location>
        <begin position="132"/>
        <end position="143"/>
    </location>
</feature>
<proteinExistence type="predicted"/>
<keyword evidence="3" id="KW-1185">Reference proteome</keyword>
<dbReference type="PANTHER" id="PTHR10131:SF94">
    <property type="entry name" value="TNF RECEPTOR-ASSOCIATED FACTOR 4"/>
    <property type="match status" value="1"/>
</dbReference>
<dbReference type="GO" id="GO:0005164">
    <property type="term" value="F:tumor necrosis factor receptor binding"/>
    <property type="evidence" value="ECO:0007669"/>
    <property type="project" value="TreeGrafter"/>
</dbReference>
<dbReference type="SMART" id="SM00061">
    <property type="entry name" value="MATH"/>
    <property type="match status" value="1"/>
</dbReference>
<dbReference type="InterPro" id="IPR008974">
    <property type="entry name" value="TRAF-like"/>
</dbReference>